<feature type="transmembrane region" description="Helical" evidence="1">
    <location>
        <begin position="159"/>
        <end position="178"/>
    </location>
</feature>
<proteinExistence type="predicted"/>
<name>A0A286D6N4_9GAMM</name>
<dbReference type="InterPro" id="IPR000326">
    <property type="entry name" value="PAP2/HPO"/>
</dbReference>
<keyword evidence="4" id="KW-1185">Reference proteome</keyword>
<dbReference type="Pfam" id="PF01569">
    <property type="entry name" value="PAP2"/>
    <property type="match status" value="1"/>
</dbReference>
<evidence type="ECO:0000313" key="4">
    <source>
        <dbReference type="Proteomes" id="UP000219374"/>
    </source>
</evidence>
<dbReference type="AlphaFoldDB" id="A0A286D6N4"/>
<evidence type="ECO:0000256" key="1">
    <source>
        <dbReference type="SAM" id="Phobius"/>
    </source>
</evidence>
<dbReference type="InterPro" id="IPR036938">
    <property type="entry name" value="PAP2/HPO_sf"/>
</dbReference>
<feature type="transmembrane region" description="Helical" evidence="1">
    <location>
        <begin position="79"/>
        <end position="99"/>
    </location>
</feature>
<accession>A0A286D6N4</accession>
<dbReference type="Proteomes" id="UP000219374">
    <property type="component" value="Unassembled WGS sequence"/>
</dbReference>
<reference evidence="3 4" key="1">
    <citation type="submission" date="2017-09" db="EMBL/GenBank/DDBJ databases">
        <authorList>
            <person name="Ehlers B."/>
            <person name="Leendertz F.H."/>
        </authorList>
    </citation>
    <scope>NUCLEOTIDE SEQUENCE [LARGE SCALE GENOMIC DNA]</scope>
    <source>
        <strain evidence="3 4">CGMCC 1.10978</strain>
    </source>
</reference>
<dbReference type="CDD" id="cd03396">
    <property type="entry name" value="PAP2_like_6"/>
    <property type="match status" value="1"/>
</dbReference>
<gene>
    <name evidence="3" type="ORF">SAMN06296416_103210</name>
</gene>
<feature type="domain" description="Phosphatidic acid phosphatase type 2/haloperoxidase" evidence="2">
    <location>
        <begin position="79"/>
        <end position="209"/>
    </location>
</feature>
<feature type="transmembrane region" description="Helical" evidence="1">
    <location>
        <begin position="128"/>
        <end position="152"/>
    </location>
</feature>
<keyword evidence="1" id="KW-0472">Membrane</keyword>
<feature type="transmembrane region" description="Helical" evidence="1">
    <location>
        <begin position="50"/>
        <end position="67"/>
    </location>
</feature>
<sequence length="220" mass="24078">MLGFALAWVVLVPMRGDQWWADRLLAWEGGQWKLGHSLLLETVIHRGGKRLSVLTWLAAVGITVWMWQRPDLRHWRRPAVALLLSVLLSTLTVSMLKSITHMDCPWDLLGYGGQRPFIDLFAARPAELPAAACFPAGHASAGYAWVALYFFAGAVRPQWRGAGLWTGLAAGLVFGLAQQLRGAHFLSHDLASLMVCWLVALAVYRLVAADGRSVAQGAAA</sequence>
<organism evidence="3 4">
    <name type="scientific">Pseudoxanthomonas wuyuanensis</name>
    <dbReference type="NCBI Taxonomy" id="1073196"/>
    <lineage>
        <taxon>Bacteria</taxon>
        <taxon>Pseudomonadati</taxon>
        <taxon>Pseudomonadota</taxon>
        <taxon>Gammaproteobacteria</taxon>
        <taxon>Lysobacterales</taxon>
        <taxon>Lysobacteraceae</taxon>
        <taxon>Pseudoxanthomonas</taxon>
    </lineage>
</organism>
<feature type="transmembrane region" description="Helical" evidence="1">
    <location>
        <begin position="190"/>
        <end position="207"/>
    </location>
</feature>
<evidence type="ECO:0000259" key="2">
    <source>
        <dbReference type="Pfam" id="PF01569"/>
    </source>
</evidence>
<keyword evidence="1" id="KW-0812">Transmembrane</keyword>
<evidence type="ECO:0000313" key="3">
    <source>
        <dbReference type="EMBL" id="SOD54287.1"/>
    </source>
</evidence>
<dbReference type="EMBL" id="OCND01000003">
    <property type="protein sequence ID" value="SOD54287.1"/>
    <property type="molecule type" value="Genomic_DNA"/>
</dbReference>
<dbReference type="SUPFAM" id="SSF48317">
    <property type="entry name" value="Acid phosphatase/Vanadium-dependent haloperoxidase"/>
    <property type="match status" value="1"/>
</dbReference>
<keyword evidence="1" id="KW-1133">Transmembrane helix</keyword>
<protein>
    <submittedName>
        <fullName evidence="3">Membrane-associated enzyme, PAP2 (Acid phosphatase) superfamily</fullName>
    </submittedName>
</protein>